<evidence type="ECO:0000256" key="5">
    <source>
        <dbReference type="ARBA" id="ARBA00023136"/>
    </source>
</evidence>
<dbReference type="GeneID" id="113997661"/>
<organism evidence="14 15">
    <name type="scientific">Pipra filicauda</name>
    <name type="common">Wire-tailed manakin</name>
    <dbReference type="NCBI Taxonomy" id="649802"/>
    <lineage>
        <taxon>Eukaryota</taxon>
        <taxon>Metazoa</taxon>
        <taxon>Chordata</taxon>
        <taxon>Craniata</taxon>
        <taxon>Vertebrata</taxon>
        <taxon>Euteleostomi</taxon>
        <taxon>Archelosauria</taxon>
        <taxon>Archosauria</taxon>
        <taxon>Dinosauria</taxon>
        <taxon>Saurischia</taxon>
        <taxon>Theropoda</taxon>
        <taxon>Coelurosauria</taxon>
        <taxon>Aves</taxon>
        <taxon>Neognathae</taxon>
        <taxon>Neoaves</taxon>
        <taxon>Telluraves</taxon>
        <taxon>Australaves</taxon>
        <taxon>Passeriformes</taxon>
        <taxon>Pipridae</taxon>
        <taxon>Pipra</taxon>
    </lineage>
</organism>
<keyword evidence="5 7" id="KW-0472">Membrane</keyword>
<feature type="domain" description="Transmembrane protein TMEM132 C-terminal" evidence="8">
    <location>
        <begin position="691"/>
        <end position="768"/>
    </location>
</feature>
<evidence type="ECO:0000256" key="7">
    <source>
        <dbReference type="SAM" id="Phobius"/>
    </source>
</evidence>
<accession>A0A7R5KX86</accession>
<dbReference type="GO" id="GO:0005783">
    <property type="term" value="C:endoplasmic reticulum"/>
    <property type="evidence" value="ECO:0007669"/>
    <property type="project" value="TreeGrafter"/>
</dbReference>
<evidence type="ECO:0000259" key="12">
    <source>
        <dbReference type="Pfam" id="PF23486"/>
    </source>
</evidence>
<dbReference type="InterPro" id="IPR055424">
    <property type="entry name" value="Ig_TMEM132_6th"/>
</dbReference>
<keyword evidence="3 7" id="KW-0812">Transmembrane</keyword>
<reference evidence="15" key="1">
    <citation type="submission" date="2025-08" db="UniProtKB">
        <authorList>
            <consortium name="RefSeq"/>
        </authorList>
    </citation>
    <scope>IDENTIFICATION</scope>
    <source>
        <tissue evidence="15">Muscle</tissue>
    </source>
</reference>
<feature type="domain" description="Transmembrane protein TMEM132 sixth" evidence="13">
    <location>
        <begin position="494"/>
        <end position="611"/>
    </location>
</feature>
<keyword evidence="4 7" id="KW-1133">Transmembrane helix</keyword>
<evidence type="ECO:0000259" key="13">
    <source>
        <dbReference type="Pfam" id="PF23487"/>
    </source>
</evidence>
<dbReference type="InterPro" id="IPR055422">
    <property type="entry name" value="Ig_TMEM132_2nd"/>
</dbReference>
<evidence type="ECO:0000259" key="8">
    <source>
        <dbReference type="Pfam" id="PF15706"/>
    </source>
</evidence>
<comment type="subcellular location">
    <subcellularLocation>
        <location evidence="1">Membrane</location>
        <topology evidence="1">Single-pass type I membrane protein</topology>
    </subcellularLocation>
</comment>
<evidence type="ECO:0000313" key="15">
    <source>
        <dbReference type="RefSeq" id="XP_039245165.1"/>
    </source>
</evidence>
<evidence type="ECO:0000256" key="4">
    <source>
        <dbReference type="ARBA" id="ARBA00022989"/>
    </source>
</evidence>
<dbReference type="PANTHER" id="PTHR13388">
    <property type="entry name" value="DETONATOR, ISOFORM E"/>
    <property type="match status" value="1"/>
</dbReference>
<dbReference type="Pfam" id="PF16070">
    <property type="entry name" value="Ig_TMEM132_4th"/>
    <property type="match status" value="1"/>
</dbReference>
<dbReference type="PANTHER" id="PTHR13388:SF9">
    <property type="entry name" value="TRANSMEMBRANE PROTEIN 132A"/>
    <property type="match status" value="1"/>
</dbReference>
<dbReference type="Pfam" id="PF15706">
    <property type="entry name" value="TMEM132_C"/>
    <property type="match status" value="1"/>
</dbReference>
<dbReference type="InParanoid" id="A0A7R5KX86"/>
<feature type="region of interest" description="Disordered" evidence="6">
    <location>
        <begin position="624"/>
        <end position="703"/>
    </location>
</feature>
<feature type="region of interest" description="Disordered" evidence="6">
    <location>
        <begin position="769"/>
        <end position="826"/>
    </location>
</feature>
<feature type="compositionally biased region" description="Basic and acidic residues" evidence="6">
    <location>
        <begin position="682"/>
        <end position="691"/>
    </location>
</feature>
<keyword evidence="14" id="KW-1185">Reference proteome</keyword>
<feature type="compositionally biased region" description="Basic and acidic residues" evidence="6">
    <location>
        <begin position="769"/>
        <end position="787"/>
    </location>
</feature>
<dbReference type="GO" id="GO:0016020">
    <property type="term" value="C:membrane"/>
    <property type="evidence" value="ECO:0007669"/>
    <property type="project" value="UniProtKB-SubCell"/>
</dbReference>
<dbReference type="InterPro" id="IPR031436">
    <property type="entry name" value="TMEM132_C"/>
</dbReference>
<evidence type="ECO:0000256" key="3">
    <source>
        <dbReference type="ARBA" id="ARBA00022692"/>
    </source>
</evidence>
<feature type="region of interest" description="Disordered" evidence="6">
    <location>
        <begin position="368"/>
        <end position="398"/>
    </location>
</feature>
<dbReference type="Pfam" id="PF23039">
    <property type="entry name" value="TMEM132_3rd"/>
    <property type="match status" value="1"/>
</dbReference>
<feature type="domain" description="Transmembrane protein TMEM132 cohesin-like" evidence="10">
    <location>
        <begin position="109"/>
        <end position="255"/>
    </location>
</feature>
<dbReference type="InterPro" id="IPR055421">
    <property type="entry name" value="TMEM132_3rd"/>
</dbReference>
<evidence type="ECO:0000256" key="2">
    <source>
        <dbReference type="ARBA" id="ARBA00006166"/>
    </source>
</evidence>
<evidence type="ECO:0000256" key="1">
    <source>
        <dbReference type="ARBA" id="ARBA00004479"/>
    </source>
</evidence>
<dbReference type="Proteomes" id="UP000504627">
    <property type="component" value="Unplaced"/>
</dbReference>
<protein>
    <submittedName>
        <fullName evidence="15">Transmembrane protein 132A</fullName>
    </submittedName>
</protein>
<gene>
    <name evidence="15" type="primary">TMEM132A</name>
</gene>
<sequence length="884" mass="95377">HPGAQELPCVTLHAHHRGRVARGSCHLQPPLGVCVVELEIPPRWFLPGPQRSRRKDGDTPHPPEPPESPGSPEAAELRYSVGGPGHCGKGDAPRSLGTLELRAGEPERRQEVRLDDKVLLGVPDATLRPGQRFRATIALRNNFTAHALTLRIKAKKGLQVVAAHPAVPSAWSAHLEHSRGPKHSLAVVTCRRIGDTPGSGRVSDSAVFLHLELVVENGTGGPARPLTWQVEYPGQDPESQKDKLVWEIQVAEREIRALVPLVQELEILNTAPLTGIPRVIPVKLVAVEAGGGVSELADPVGCESADKQVLQVSDSCDAVFVGGRESRGARGARVDFWARRLHAELAFSVWAPLLPLRVQLGDPALEQLRGWRRPGNPDGSPLEAEDAPEEPERRARSCRPQFQRTGLRVLAHFVSHPPDGGRSLSYLPGPEWLLDVTHLVAPRTRVQDPRVASLEGGLVVVGREPGVTSVEVRSPLSDSILGEQTLVVSEDKVTVTELRAQVVAGLSLSLRAHPEHPGVVTATALGTPTLRALKQEATLSVWLSFSDRTLAPLELYGWHDVALAVTSLDRSVATVGGSPGVPASHPWVVAEGPGRGALLQLALHPPDPCRRARQRPAPLATGTAWLEVGHPPTPGGPRPFPRAEGAMSREAVTVGRGDPAGVGPAATKFQGSSSEEEEEEGGYGRDRAEGERQEEEEEEEMVKAPERVTDLEIGMYVLLGVFCLAIFIFLVNCIFFVLRYQQKELPEPGGAPAAPQPHNWVWLGTDQEELSRQLDRREPPPPRREPEPAGAGCGCGGSAEDGAPPEPPVPRKEGAAPGGGGRRKRVEFVTFGPPRAPEEPPPAAPHVQSILVASEDDIRWVCEDMGLRDPEELRSYMERIRGSS</sequence>
<evidence type="ECO:0000313" key="14">
    <source>
        <dbReference type="Proteomes" id="UP000504627"/>
    </source>
</evidence>
<evidence type="ECO:0000259" key="9">
    <source>
        <dbReference type="Pfam" id="PF16070"/>
    </source>
</evidence>
<feature type="compositionally biased region" description="Pro residues" evidence="6">
    <location>
        <begin position="631"/>
        <end position="640"/>
    </location>
</feature>
<evidence type="ECO:0000256" key="6">
    <source>
        <dbReference type="SAM" id="MobiDB-lite"/>
    </source>
</evidence>
<dbReference type="AlphaFoldDB" id="A0A7R5KX86"/>
<dbReference type="CTD" id="54972"/>
<proteinExistence type="inferred from homology"/>
<evidence type="ECO:0000259" key="10">
    <source>
        <dbReference type="Pfam" id="PF23039"/>
    </source>
</evidence>
<evidence type="ECO:0000259" key="11">
    <source>
        <dbReference type="Pfam" id="PF23481"/>
    </source>
</evidence>
<feature type="region of interest" description="Disordered" evidence="6">
    <location>
        <begin position="45"/>
        <end position="96"/>
    </location>
</feature>
<feature type="domain" description="Transmembrane protein TMEM132 fifth" evidence="12">
    <location>
        <begin position="357"/>
        <end position="493"/>
    </location>
</feature>
<name>A0A7R5KX86_9PASS</name>
<dbReference type="InterPro" id="IPR026307">
    <property type="entry name" value="TMEM132"/>
</dbReference>
<comment type="similarity">
    <text evidence="2">Belongs to the TMEM132 family.</text>
</comment>
<dbReference type="Pfam" id="PF23486">
    <property type="entry name" value="Ig_TMEM132_5th"/>
    <property type="match status" value="1"/>
</dbReference>
<dbReference type="InterPro" id="IPR031437">
    <property type="entry name" value="Ig_TMEM132_4th"/>
</dbReference>
<feature type="domain" description="Transmembrane protein TMEM132 second Ig-like" evidence="11">
    <location>
        <begin position="4"/>
        <end position="56"/>
    </location>
</feature>
<dbReference type="InterPro" id="IPR055423">
    <property type="entry name" value="Ig_TMEM132_5th"/>
</dbReference>
<feature type="transmembrane region" description="Helical" evidence="7">
    <location>
        <begin position="713"/>
        <end position="738"/>
    </location>
</feature>
<feature type="non-terminal residue" evidence="15">
    <location>
        <position position="1"/>
    </location>
</feature>
<feature type="domain" description="Transmembrane protein family 132 fourth" evidence="9">
    <location>
        <begin position="257"/>
        <end position="354"/>
    </location>
</feature>
<dbReference type="RefSeq" id="XP_039245165.1">
    <property type="nucleotide sequence ID" value="XM_039389231.1"/>
</dbReference>
<dbReference type="Pfam" id="PF23481">
    <property type="entry name" value="Ig_TMEM132_2nd"/>
    <property type="match status" value="1"/>
</dbReference>
<dbReference type="Pfam" id="PF23487">
    <property type="entry name" value="Ig_TMEM132_6th"/>
    <property type="match status" value="1"/>
</dbReference>